<dbReference type="InterPro" id="IPR050625">
    <property type="entry name" value="ParA/MinD_ATPase"/>
</dbReference>
<feature type="region of interest" description="Disordered" evidence="3">
    <location>
        <begin position="168"/>
        <end position="246"/>
    </location>
</feature>
<protein>
    <submittedName>
        <fullName evidence="4">Septum formation inhibitor-activating ATPase</fullName>
    </submittedName>
</protein>
<evidence type="ECO:0000313" key="5">
    <source>
        <dbReference type="Proteomes" id="UP000490386"/>
    </source>
</evidence>
<dbReference type="GO" id="GO:0051782">
    <property type="term" value="P:negative regulation of cell division"/>
    <property type="evidence" value="ECO:0007669"/>
    <property type="project" value="TreeGrafter"/>
</dbReference>
<dbReference type="InterPro" id="IPR027417">
    <property type="entry name" value="P-loop_NTPase"/>
</dbReference>
<gene>
    <name evidence="4" type="ORF">F8O03_13935</name>
</gene>
<feature type="compositionally biased region" description="Basic residues" evidence="3">
    <location>
        <begin position="27"/>
        <end position="36"/>
    </location>
</feature>
<accession>A0A7J5AYP9</accession>
<dbReference type="SUPFAM" id="SSF52540">
    <property type="entry name" value="P-loop containing nucleoside triphosphate hydrolases"/>
    <property type="match status" value="1"/>
</dbReference>
<dbReference type="Proteomes" id="UP000490386">
    <property type="component" value="Unassembled WGS sequence"/>
</dbReference>
<dbReference type="EMBL" id="WBJX01000005">
    <property type="protein sequence ID" value="KAB1636678.1"/>
    <property type="molecule type" value="Genomic_DNA"/>
</dbReference>
<proteinExistence type="predicted"/>
<dbReference type="OrthoDB" id="3217709at2"/>
<dbReference type="GO" id="GO:0009898">
    <property type="term" value="C:cytoplasmic side of plasma membrane"/>
    <property type="evidence" value="ECO:0007669"/>
    <property type="project" value="TreeGrafter"/>
</dbReference>
<reference evidence="4 5" key="1">
    <citation type="submission" date="2019-09" db="EMBL/GenBank/DDBJ databases">
        <title>Phylogeny of genus Pseudoclavibacter and closely related genus.</title>
        <authorList>
            <person name="Li Y."/>
        </authorList>
    </citation>
    <scope>NUCLEOTIDE SEQUENCE [LARGE SCALE GENOMIC DNA]</scope>
    <source>
        <strain evidence="4 5">THG-MD12</strain>
    </source>
</reference>
<feature type="region of interest" description="Disordered" evidence="3">
    <location>
        <begin position="1"/>
        <end position="52"/>
    </location>
</feature>
<comment type="caution">
    <text evidence="4">The sequence shown here is derived from an EMBL/GenBank/DDBJ whole genome shotgun (WGS) entry which is preliminary data.</text>
</comment>
<name>A0A7J5AYP9_9MICO</name>
<evidence type="ECO:0000256" key="3">
    <source>
        <dbReference type="SAM" id="MobiDB-lite"/>
    </source>
</evidence>
<dbReference type="GO" id="GO:0016887">
    <property type="term" value="F:ATP hydrolysis activity"/>
    <property type="evidence" value="ECO:0007669"/>
    <property type="project" value="TreeGrafter"/>
</dbReference>
<dbReference type="GO" id="GO:0005524">
    <property type="term" value="F:ATP binding"/>
    <property type="evidence" value="ECO:0007669"/>
    <property type="project" value="UniProtKB-KW"/>
</dbReference>
<organism evidence="4 5">
    <name type="scientific">Pseudoclavibacter terrae</name>
    <dbReference type="NCBI Taxonomy" id="1530195"/>
    <lineage>
        <taxon>Bacteria</taxon>
        <taxon>Bacillati</taxon>
        <taxon>Actinomycetota</taxon>
        <taxon>Actinomycetes</taxon>
        <taxon>Micrococcales</taxon>
        <taxon>Microbacteriaceae</taxon>
        <taxon>Pseudoclavibacter</taxon>
    </lineage>
</organism>
<feature type="compositionally biased region" description="Basic and acidic residues" evidence="3">
    <location>
        <begin position="234"/>
        <end position="244"/>
    </location>
</feature>
<evidence type="ECO:0000313" key="4">
    <source>
        <dbReference type="EMBL" id="KAB1636678.1"/>
    </source>
</evidence>
<keyword evidence="1" id="KW-0547">Nucleotide-binding</keyword>
<evidence type="ECO:0000256" key="2">
    <source>
        <dbReference type="ARBA" id="ARBA00022840"/>
    </source>
</evidence>
<keyword evidence="5" id="KW-1185">Reference proteome</keyword>
<dbReference type="GO" id="GO:0005829">
    <property type="term" value="C:cytosol"/>
    <property type="evidence" value="ECO:0007669"/>
    <property type="project" value="TreeGrafter"/>
</dbReference>
<evidence type="ECO:0000256" key="1">
    <source>
        <dbReference type="ARBA" id="ARBA00022741"/>
    </source>
</evidence>
<dbReference type="Gene3D" id="3.40.50.300">
    <property type="entry name" value="P-loop containing nucleotide triphosphate hydrolases"/>
    <property type="match status" value="1"/>
</dbReference>
<keyword evidence="2" id="KW-0067">ATP-binding</keyword>
<dbReference type="PANTHER" id="PTHR43384">
    <property type="entry name" value="SEPTUM SITE-DETERMINING PROTEIN MIND HOMOLOG, CHLOROPLASTIC-RELATED"/>
    <property type="match status" value="1"/>
</dbReference>
<feature type="compositionally biased region" description="Polar residues" evidence="3">
    <location>
        <begin position="40"/>
        <end position="52"/>
    </location>
</feature>
<dbReference type="PANTHER" id="PTHR43384:SF6">
    <property type="entry name" value="SEPTUM SITE-DETERMINING PROTEIN MIND HOMOLOG, CHLOROPLASTIC"/>
    <property type="match status" value="1"/>
</dbReference>
<dbReference type="AlphaFoldDB" id="A0A7J5AYP9"/>
<sequence>MRLSRRSSRGKGHSPRARRTGWSCSCRRPRSPRSSRRSATTRGWPSSPSSARRGSEMSRILLAIEFEIEARLLEGIIAAGHDIVDRVSGGLAAATALERLRPEIVVLQGAPETLTPRSLAACARFGARAIVVVSSDLERRNAETLAVAEVVDAAVSWSEIEVLLARTPTESSRTMPTGPIPQRPVAFSRPPDGSSHPSEEDRSDPAEPERPTGGGAGRGGRGARRRAASTPGRAGDHLVGHERGSSAVPLRLARADGRGTVLAVWGPHGAPGASTVAAAVASKAAEMGQRVLLVDADSYGGSLAAMLGITDEAPGFAAACRLAGAARLTVAEIERIAVPRSFGRGGLLVLTGIANPARWPELARDRVATVLEKCREVADLVVVDVGFSLESDDEIASDAFSPRRSAATLTTLTAADRVLAVADGQAVGLQRFLRARANLVDLVGDTPTDIIVNRVRADAVGLGAAGQIRHVLSRFAGLEAQALIPLDQSACDRALLAGEPVSYASPRSAFARAIGAYVSDTLLASAGSGLETRQPKGENRRRTSAFRRFWRGRGELQAQNS</sequence>
<feature type="compositionally biased region" description="Basic residues" evidence="3">
    <location>
        <begin position="1"/>
        <end position="19"/>
    </location>
</feature>
<feature type="compositionally biased region" description="Basic and acidic residues" evidence="3">
    <location>
        <begin position="197"/>
        <end position="210"/>
    </location>
</feature>